<comment type="caution">
    <text evidence="1">The sequence shown here is derived from an EMBL/GenBank/DDBJ whole genome shotgun (WGS) entry which is preliminary data.</text>
</comment>
<reference evidence="1" key="1">
    <citation type="submission" date="2023-11" db="EMBL/GenBank/DDBJ databases">
        <title>Genome assemblies of two species of porcelain crab, Petrolisthes cinctipes and Petrolisthes manimaculis (Anomura: Porcellanidae).</title>
        <authorList>
            <person name="Angst P."/>
        </authorList>
    </citation>
    <scope>NUCLEOTIDE SEQUENCE</scope>
    <source>
        <strain evidence="1">PB745_02</strain>
        <tissue evidence="1">Gill</tissue>
    </source>
</reference>
<evidence type="ECO:0000313" key="2">
    <source>
        <dbReference type="Proteomes" id="UP001292094"/>
    </source>
</evidence>
<dbReference type="Proteomes" id="UP001292094">
    <property type="component" value="Unassembled WGS sequence"/>
</dbReference>
<sequence length="56" mass="6305">TVVVTEDPMSDIRHLLPEANFCQQLRLQCHGPVWCDGLPPLQVPSPGRSVRSVRIR</sequence>
<organism evidence="1 2">
    <name type="scientific">Petrolisthes manimaculis</name>
    <dbReference type="NCBI Taxonomy" id="1843537"/>
    <lineage>
        <taxon>Eukaryota</taxon>
        <taxon>Metazoa</taxon>
        <taxon>Ecdysozoa</taxon>
        <taxon>Arthropoda</taxon>
        <taxon>Crustacea</taxon>
        <taxon>Multicrustacea</taxon>
        <taxon>Malacostraca</taxon>
        <taxon>Eumalacostraca</taxon>
        <taxon>Eucarida</taxon>
        <taxon>Decapoda</taxon>
        <taxon>Pleocyemata</taxon>
        <taxon>Anomura</taxon>
        <taxon>Galatheoidea</taxon>
        <taxon>Porcellanidae</taxon>
        <taxon>Petrolisthes</taxon>
    </lineage>
</organism>
<gene>
    <name evidence="1" type="ORF">Pmani_032134</name>
</gene>
<protein>
    <submittedName>
        <fullName evidence="1">Uncharacterized protein</fullName>
    </submittedName>
</protein>
<dbReference type="AlphaFoldDB" id="A0AAE1TRQ9"/>
<accession>A0AAE1TRQ9</accession>
<name>A0AAE1TRQ9_9EUCA</name>
<evidence type="ECO:0000313" key="1">
    <source>
        <dbReference type="EMBL" id="KAK4295292.1"/>
    </source>
</evidence>
<proteinExistence type="predicted"/>
<dbReference type="EMBL" id="JAWZYT010004108">
    <property type="protein sequence ID" value="KAK4295292.1"/>
    <property type="molecule type" value="Genomic_DNA"/>
</dbReference>
<keyword evidence="2" id="KW-1185">Reference proteome</keyword>
<feature type="non-terminal residue" evidence="1">
    <location>
        <position position="1"/>
    </location>
</feature>